<accession>A0A6I4LSW9</accession>
<proteinExistence type="predicted"/>
<protein>
    <recommendedName>
        <fullName evidence="3">YCII-related domain-containing protein</fullName>
    </recommendedName>
</protein>
<dbReference type="AlphaFoldDB" id="A0A6I4LSW9"/>
<dbReference type="Proteomes" id="UP000471147">
    <property type="component" value="Unassembled WGS sequence"/>
</dbReference>
<evidence type="ECO:0000313" key="2">
    <source>
        <dbReference type="Proteomes" id="UP000471147"/>
    </source>
</evidence>
<evidence type="ECO:0000313" key="1">
    <source>
        <dbReference type="EMBL" id="MVZ96131.1"/>
    </source>
</evidence>
<sequence>MGCGQAYRNGHIAAPADEHINGFIRIVAENLAEARNLLEGNPTFDAGGTVEIREIIED</sequence>
<gene>
    <name evidence="1" type="ORF">EUU23_00250</name>
</gene>
<comment type="caution">
    <text evidence="1">The sequence shown here is derived from an EMBL/GenBank/DDBJ whole genome shotgun (WGS) entry which is preliminary data.</text>
</comment>
<keyword evidence="2" id="KW-1185">Reference proteome</keyword>
<evidence type="ECO:0008006" key="3">
    <source>
        <dbReference type="Google" id="ProtNLM"/>
    </source>
</evidence>
<name>A0A6I4LSW9_9SPHN</name>
<reference evidence="1 2" key="1">
    <citation type="submission" date="2019-01" db="EMBL/GenBank/DDBJ databases">
        <title>Sphingorhabdus lacus sp.nov., isolated from an oligotrophic freshwater lake.</title>
        <authorList>
            <person name="Park M."/>
        </authorList>
    </citation>
    <scope>NUCLEOTIDE SEQUENCE [LARGE SCALE GENOMIC DNA]</scope>
    <source>
        <strain evidence="1 2">IMCC26285</strain>
    </source>
</reference>
<organism evidence="1 2">
    <name type="scientific">Sphingorhabdus profundilacus</name>
    <dbReference type="NCBI Taxonomy" id="2509718"/>
    <lineage>
        <taxon>Bacteria</taxon>
        <taxon>Pseudomonadati</taxon>
        <taxon>Pseudomonadota</taxon>
        <taxon>Alphaproteobacteria</taxon>
        <taxon>Sphingomonadales</taxon>
        <taxon>Sphingomonadaceae</taxon>
        <taxon>Sphingorhabdus</taxon>
    </lineage>
</organism>
<dbReference type="EMBL" id="SDWJ01000001">
    <property type="protein sequence ID" value="MVZ96131.1"/>
    <property type="molecule type" value="Genomic_DNA"/>
</dbReference>
<dbReference type="OrthoDB" id="7376427at2"/>